<keyword evidence="3" id="KW-1185">Reference proteome</keyword>
<dbReference type="OrthoDB" id="6084362at2759"/>
<feature type="signal peptide" evidence="1">
    <location>
        <begin position="1"/>
        <end position="27"/>
    </location>
</feature>
<organism evidence="2 3">
    <name type="scientific">Mytilus galloprovincialis</name>
    <name type="common">Mediterranean mussel</name>
    <dbReference type="NCBI Taxonomy" id="29158"/>
    <lineage>
        <taxon>Eukaryota</taxon>
        <taxon>Metazoa</taxon>
        <taxon>Spiralia</taxon>
        <taxon>Lophotrochozoa</taxon>
        <taxon>Mollusca</taxon>
        <taxon>Bivalvia</taxon>
        <taxon>Autobranchia</taxon>
        <taxon>Pteriomorphia</taxon>
        <taxon>Mytilida</taxon>
        <taxon>Mytiloidea</taxon>
        <taxon>Mytilidae</taxon>
        <taxon>Mytilinae</taxon>
        <taxon>Mytilus</taxon>
    </lineage>
</organism>
<evidence type="ECO:0000313" key="2">
    <source>
        <dbReference type="EMBL" id="VDH89753.1"/>
    </source>
</evidence>
<reference evidence="2" key="1">
    <citation type="submission" date="2018-11" db="EMBL/GenBank/DDBJ databases">
        <authorList>
            <person name="Alioto T."/>
            <person name="Alioto T."/>
        </authorList>
    </citation>
    <scope>NUCLEOTIDE SEQUENCE</scope>
</reference>
<name>A0A8B6BEX1_MYTGA</name>
<protein>
    <submittedName>
        <fullName evidence="2">Uncharacterized protein</fullName>
    </submittedName>
</protein>
<proteinExistence type="predicted"/>
<comment type="caution">
    <text evidence="2">The sequence shown here is derived from an EMBL/GenBank/DDBJ whole genome shotgun (WGS) entry which is preliminary data.</text>
</comment>
<accession>A0A8B6BEX1</accession>
<feature type="chain" id="PRO_5032754869" evidence="1">
    <location>
        <begin position="28"/>
        <end position="192"/>
    </location>
</feature>
<dbReference type="Proteomes" id="UP000596742">
    <property type="component" value="Unassembled WGS sequence"/>
</dbReference>
<dbReference type="GO" id="GO:0005576">
    <property type="term" value="C:extracellular region"/>
    <property type="evidence" value="ECO:0007669"/>
    <property type="project" value="InterPro"/>
</dbReference>
<dbReference type="GO" id="GO:0007160">
    <property type="term" value="P:cell-matrix adhesion"/>
    <property type="evidence" value="ECO:0007669"/>
    <property type="project" value="InterPro"/>
</dbReference>
<keyword evidence="1" id="KW-0732">Signal</keyword>
<dbReference type="PANTHER" id="PTHR10697:SF1">
    <property type="entry name" value="MAMMALIAN EPENDYMIN-RELATED PROTEIN 1"/>
    <property type="match status" value="1"/>
</dbReference>
<dbReference type="GO" id="GO:0005509">
    <property type="term" value="F:calcium ion binding"/>
    <property type="evidence" value="ECO:0007669"/>
    <property type="project" value="InterPro"/>
</dbReference>
<dbReference type="InterPro" id="IPR001299">
    <property type="entry name" value="Ependymin"/>
</dbReference>
<dbReference type="GO" id="GO:0005764">
    <property type="term" value="C:lysosome"/>
    <property type="evidence" value="ECO:0007669"/>
    <property type="project" value="TreeGrafter"/>
</dbReference>
<evidence type="ECO:0000256" key="1">
    <source>
        <dbReference type="SAM" id="SignalP"/>
    </source>
</evidence>
<evidence type="ECO:0000313" key="3">
    <source>
        <dbReference type="Proteomes" id="UP000596742"/>
    </source>
</evidence>
<gene>
    <name evidence="2" type="ORF">MGAL_10B019451</name>
</gene>
<dbReference type="Pfam" id="PF00811">
    <property type="entry name" value="Ependymin"/>
    <property type="match status" value="1"/>
</dbReference>
<sequence length="192" mass="21327">MMMMRRTKMYPVILIFTFFAMCQPTTGSICCLPRQWHAHQLVSMESPDKVYVDVSFDANLKKIASNMKMSRKGMKSQEFSLQDYDNSVEYYVANNVCKKIPITTGFPWCVPDSAIVLFQSFVGTGANKIATTTYEISNTMELGDGVLTVTDGECIPINFKLAAINNGASTDVYGFEEGIPDATIFDTPATCQ</sequence>
<dbReference type="EMBL" id="UYJE01000056">
    <property type="protein sequence ID" value="VDH89753.1"/>
    <property type="molecule type" value="Genomic_DNA"/>
</dbReference>
<dbReference type="AlphaFoldDB" id="A0A8B6BEX1"/>
<dbReference type="PANTHER" id="PTHR10697">
    <property type="entry name" value="MAMMALIAN EPENDYMIN-RELATED PROTEIN 1"/>
    <property type="match status" value="1"/>
</dbReference>